<evidence type="ECO:0000313" key="3">
    <source>
        <dbReference type="EMBL" id="KAA5613533.1"/>
    </source>
</evidence>
<feature type="domain" description="Histidine kinase/HSP90-like ATPase" evidence="2">
    <location>
        <begin position="69"/>
        <end position="206"/>
    </location>
</feature>
<dbReference type="GO" id="GO:0005524">
    <property type="term" value="F:ATP binding"/>
    <property type="evidence" value="ECO:0007669"/>
    <property type="project" value="UniProtKB-KW"/>
</dbReference>
<dbReference type="OrthoDB" id="7359845at2"/>
<dbReference type="InterPro" id="IPR003594">
    <property type="entry name" value="HATPase_dom"/>
</dbReference>
<dbReference type="GO" id="GO:0004674">
    <property type="term" value="F:protein serine/threonine kinase activity"/>
    <property type="evidence" value="ECO:0007669"/>
    <property type="project" value="UniProtKB-KW"/>
</dbReference>
<evidence type="ECO:0000256" key="1">
    <source>
        <dbReference type="ARBA" id="ARBA00022527"/>
    </source>
</evidence>
<keyword evidence="1" id="KW-0723">Serine/threonine-protein kinase</keyword>
<keyword evidence="3" id="KW-0547">Nucleotide-binding</keyword>
<dbReference type="EMBL" id="VWPK01000006">
    <property type="protein sequence ID" value="KAA5613533.1"/>
    <property type="molecule type" value="Genomic_DNA"/>
</dbReference>
<organism evidence="3 4">
    <name type="scientific">Rhodovastum atsumiense</name>
    <dbReference type="NCBI Taxonomy" id="504468"/>
    <lineage>
        <taxon>Bacteria</taxon>
        <taxon>Pseudomonadati</taxon>
        <taxon>Pseudomonadota</taxon>
        <taxon>Alphaproteobacteria</taxon>
        <taxon>Acetobacterales</taxon>
        <taxon>Acetobacteraceae</taxon>
        <taxon>Rhodovastum</taxon>
    </lineage>
</organism>
<dbReference type="InterPro" id="IPR036890">
    <property type="entry name" value="HATPase_C_sf"/>
</dbReference>
<accession>A0A5M6IZ07</accession>
<dbReference type="InterPro" id="IPR050267">
    <property type="entry name" value="Anti-sigma-factor_SerPK"/>
</dbReference>
<gene>
    <name evidence="3" type="ORF">F1189_04850</name>
</gene>
<dbReference type="PANTHER" id="PTHR35526">
    <property type="entry name" value="ANTI-SIGMA-F FACTOR RSBW-RELATED"/>
    <property type="match status" value="1"/>
</dbReference>
<dbReference type="AlphaFoldDB" id="A0A5M6IZ07"/>
<evidence type="ECO:0000259" key="2">
    <source>
        <dbReference type="Pfam" id="PF13581"/>
    </source>
</evidence>
<dbReference type="CDD" id="cd16936">
    <property type="entry name" value="HATPase_RsbW-like"/>
    <property type="match status" value="1"/>
</dbReference>
<dbReference type="Proteomes" id="UP000325255">
    <property type="component" value="Unassembled WGS sequence"/>
</dbReference>
<dbReference type="Pfam" id="PF13581">
    <property type="entry name" value="HATPase_c_2"/>
    <property type="match status" value="1"/>
</dbReference>
<keyword evidence="1" id="KW-0418">Kinase</keyword>
<name>A0A5M6IZ07_9PROT</name>
<evidence type="ECO:0000313" key="4">
    <source>
        <dbReference type="Proteomes" id="UP000325255"/>
    </source>
</evidence>
<dbReference type="Gene3D" id="3.30.565.10">
    <property type="entry name" value="Histidine kinase-like ATPase, C-terminal domain"/>
    <property type="match status" value="1"/>
</dbReference>
<keyword evidence="4" id="KW-1185">Reference proteome</keyword>
<sequence>MRPAVRHPSVSGSVAGNEASTPDEASILAALLAPAGRFVEPGCLPPPRLPERAELALALQTGTAWRIGIAAVLRDALRRRLHLAEAPAEDIHIALHEAVVNAVVHGNLGISSAGRGSLEGLGAFLELVERRLQIPRLAARAVTVLVVRDAPDRIGVEVSDCGEGFVPAGPAPAVPATRPHGRGLLLIRMLSEHCEWRQETRTLAMRFRLSPSDDDSRCDPARP</sequence>
<comment type="caution">
    <text evidence="3">The sequence shown here is derived from an EMBL/GenBank/DDBJ whole genome shotgun (WGS) entry which is preliminary data.</text>
</comment>
<proteinExistence type="predicted"/>
<keyword evidence="3" id="KW-0067">ATP-binding</keyword>
<reference evidence="3 4" key="1">
    <citation type="submission" date="2019-09" db="EMBL/GenBank/DDBJ databases">
        <title>Genome sequence of Rhodovastum atsumiense, a diverse member of the Acetobacteraceae family of non-sulfur purple photosynthetic bacteria.</title>
        <authorList>
            <person name="Meyer T."/>
            <person name="Kyndt J."/>
        </authorList>
    </citation>
    <scope>NUCLEOTIDE SEQUENCE [LARGE SCALE GENOMIC DNA]</scope>
    <source>
        <strain evidence="3 4">DSM 21279</strain>
    </source>
</reference>
<protein>
    <submittedName>
        <fullName evidence="3">ATP-binding protein</fullName>
    </submittedName>
</protein>
<keyword evidence="1" id="KW-0808">Transferase</keyword>
<dbReference type="PANTHER" id="PTHR35526:SF3">
    <property type="entry name" value="ANTI-SIGMA-F FACTOR RSBW"/>
    <property type="match status" value="1"/>
</dbReference>